<dbReference type="EMBL" id="PKSG01000475">
    <property type="protein sequence ID" value="POR35025.1"/>
    <property type="molecule type" value="Genomic_DNA"/>
</dbReference>
<dbReference type="PANTHER" id="PTHR11567:SF195">
    <property type="entry name" value="ACID PHOSPHATASE, PUTATIVE (AFU_ORTHOLOGUE AFUA_3G14570)-RELATED"/>
    <property type="match status" value="1"/>
</dbReference>
<keyword evidence="3" id="KW-1185">Reference proteome</keyword>
<comment type="caution">
    <text evidence="2">The sequence shown here is derived from an EMBL/GenBank/DDBJ whole genome shotgun (WGS) entry which is preliminary data.</text>
</comment>
<feature type="signal peptide" evidence="1">
    <location>
        <begin position="1"/>
        <end position="25"/>
    </location>
</feature>
<dbReference type="PANTHER" id="PTHR11567">
    <property type="entry name" value="ACID PHOSPHATASE-RELATED"/>
    <property type="match status" value="1"/>
</dbReference>
<dbReference type="Proteomes" id="UP000237481">
    <property type="component" value="Unassembled WGS sequence"/>
</dbReference>
<dbReference type="Gene3D" id="3.40.50.1240">
    <property type="entry name" value="Phosphoglycerate mutase-like"/>
    <property type="match status" value="1"/>
</dbReference>
<evidence type="ECO:0000313" key="3">
    <source>
        <dbReference type="Proteomes" id="UP000237481"/>
    </source>
</evidence>
<organism evidence="2 3">
    <name type="scientific">Tolypocladium paradoxum</name>
    <dbReference type="NCBI Taxonomy" id="94208"/>
    <lineage>
        <taxon>Eukaryota</taxon>
        <taxon>Fungi</taxon>
        <taxon>Dikarya</taxon>
        <taxon>Ascomycota</taxon>
        <taxon>Pezizomycotina</taxon>
        <taxon>Sordariomycetes</taxon>
        <taxon>Hypocreomycetidae</taxon>
        <taxon>Hypocreales</taxon>
        <taxon>Ophiocordycipitaceae</taxon>
        <taxon>Tolypocladium</taxon>
    </lineage>
</organism>
<accession>A0A2S4KXW7</accession>
<dbReference type="InterPro" id="IPR029033">
    <property type="entry name" value="His_PPase_superfam"/>
</dbReference>
<reference evidence="2 3" key="1">
    <citation type="submission" date="2018-01" db="EMBL/GenBank/DDBJ databases">
        <title>Harnessing the power of phylogenomics to disentangle the directionality and signatures of interkingdom host jumping in the parasitic fungal genus Tolypocladium.</title>
        <authorList>
            <person name="Quandt C.A."/>
            <person name="Patterson W."/>
            <person name="Spatafora J.W."/>
        </authorList>
    </citation>
    <scope>NUCLEOTIDE SEQUENCE [LARGE SCALE GENOMIC DNA]</scope>
    <source>
        <strain evidence="2 3">NRBC 100945</strain>
    </source>
</reference>
<protein>
    <submittedName>
        <fullName evidence="2">Counting factor 60</fullName>
    </submittedName>
</protein>
<name>A0A2S4KXW7_9HYPO</name>
<keyword evidence="1" id="KW-0732">Signal</keyword>
<dbReference type="SUPFAM" id="SSF53254">
    <property type="entry name" value="Phosphoglycerate mutase-like"/>
    <property type="match status" value="1"/>
</dbReference>
<dbReference type="GO" id="GO:0016791">
    <property type="term" value="F:phosphatase activity"/>
    <property type="evidence" value="ECO:0007669"/>
    <property type="project" value="TreeGrafter"/>
</dbReference>
<dbReference type="InterPro" id="IPR050645">
    <property type="entry name" value="Histidine_acid_phosphatase"/>
</dbReference>
<feature type="chain" id="PRO_5015583823" evidence="1">
    <location>
        <begin position="26"/>
        <end position="598"/>
    </location>
</feature>
<dbReference type="AlphaFoldDB" id="A0A2S4KXW7"/>
<dbReference type="OrthoDB" id="10262962at2759"/>
<sequence>MAMLSAAAVLPAVALLAQIGPGAAAAQQAPVARAEADVKWHAPSQSSINNLTSAVHGSGVYGFIYNSSATPDSQYGTYNWCNMPHVRRSEYVRPGPEFELQYVELLHRHHKRTPYASNAFPVESYRWDCPDARLFLYGQPLPGPDPAKVYRQGYISPVNPFVPSGWIGTCSFPQITAGGLDDSWQHGADLYGVYHDLLGFLPTRGGADFKSAVRYRVTNNGITSQVAGMVIDAMWHAADPFPLMIQVCHSPGAAHADAPDRMQADGIDSLEPQYRCSAASSLFNAIKSNNNPQWRQHLEESAPLFRTLDGISGVPPEDGGFHVSFDHYYDNLSARQCHGKPLPCKLVDGSNSSTCVTQDLADAVYRLGHWEYSQIYRDHPSSLPASAASLGVWIGELTTHLRDFMAGATDVIYFHNVAHDGSVSRLLSILQLDDMVWPGMGSEVVFELYKRTSRKPEPQPTATVIAPRCNHDNCLRQMIRQPASASSLCNSLKSSTVTASAALPTWPSECRDAMRMSSACSCLAIPTPTVPTATATPSPTAPPSNSGYYLRVLFGGQVLESSNPALGLMDMVPVEIVLEYLDGLVGKRADMVKSKCQG</sequence>
<evidence type="ECO:0000313" key="2">
    <source>
        <dbReference type="EMBL" id="POR35025.1"/>
    </source>
</evidence>
<gene>
    <name evidence="2" type="ORF">TPAR_04795</name>
</gene>
<evidence type="ECO:0000256" key="1">
    <source>
        <dbReference type="SAM" id="SignalP"/>
    </source>
</evidence>
<proteinExistence type="predicted"/>